<evidence type="ECO:0000313" key="3">
    <source>
        <dbReference type="Proteomes" id="UP000031523"/>
    </source>
</evidence>
<evidence type="ECO:0000313" key="2">
    <source>
        <dbReference type="EMBL" id="AJE87473.1"/>
    </source>
</evidence>
<dbReference type="PANTHER" id="PTHR35010:SF2">
    <property type="entry name" value="BLL4672 PROTEIN"/>
    <property type="match status" value="1"/>
</dbReference>
<name>A0A0B5EXC9_STRA4</name>
<evidence type="ECO:0000259" key="1">
    <source>
        <dbReference type="PROSITE" id="PS50943"/>
    </source>
</evidence>
<dbReference type="PANTHER" id="PTHR35010">
    <property type="entry name" value="BLL4672 PROTEIN-RELATED"/>
    <property type="match status" value="1"/>
</dbReference>
<feature type="domain" description="HTH cro/C1-type" evidence="1">
    <location>
        <begin position="41"/>
        <end position="90"/>
    </location>
</feature>
<accession>A0A0B5EXC9</accession>
<sequence>MITAEGGRQTVTRILRQARARRSISDIPGADQRFGTGGAARRGLTQGETAKIIGVSRRWYARLENAHSENYSDNMLEATRRTLDLSDTEFEIVYRAVRGTAPASAPEAAEGELSRPMSDLVRSWRPWGAYISDHRWDVLAYNAASLDFFPWMLHGLNVMEWALTWPEARTQLIAWETDWALPMMAQLRLHAEQWPSDDRLGEVLERVHADPIARGLWKSANLPVIAHPASDQTRRLYLPRRHRPSEIRLTPFTPMEMPWARLTVIQPV</sequence>
<dbReference type="CDD" id="cd00093">
    <property type="entry name" value="HTH_XRE"/>
    <property type="match status" value="1"/>
</dbReference>
<dbReference type="Gene3D" id="3.30.450.180">
    <property type="match status" value="1"/>
</dbReference>
<dbReference type="InterPro" id="IPR010982">
    <property type="entry name" value="Lambda_DNA-bd_dom_sf"/>
</dbReference>
<keyword evidence="3" id="KW-1185">Reference proteome</keyword>
<dbReference type="AlphaFoldDB" id="A0A0B5EXC9"/>
<dbReference type="PROSITE" id="PS50943">
    <property type="entry name" value="HTH_CROC1"/>
    <property type="match status" value="1"/>
</dbReference>
<dbReference type="InterPro" id="IPR041413">
    <property type="entry name" value="MLTR_LBD"/>
</dbReference>
<protein>
    <submittedName>
        <fullName evidence="2">Putative DNA-binding protein</fullName>
    </submittedName>
</protein>
<dbReference type="SMART" id="SM00530">
    <property type="entry name" value="HTH_XRE"/>
    <property type="match status" value="1"/>
</dbReference>
<dbReference type="Gene3D" id="1.10.260.40">
    <property type="entry name" value="lambda repressor-like DNA-binding domains"/>
    <property type="match status" value="1"/>
</dbReference>
<dbReference type="SUPFAM" id="SSF47413">
    <property type="entry name" value="lambda repressor-like DNA-binding domains"/>
    <property type="match status" value="1"/>
</dbReference>
<dbReference type="Pfam" id="PF17765">
    <property type="entry name" value="MLTR_LBD"/>
    <property type="match status" value="1"/>
</dbReference>
<gene>
    <name evidence="2" type="ORF">SLNWT_7097</name>
</gene>
<proteinExistence type="predicted"/>
<keyword evidence="2" id="KW-0238">DNA-binding</keyword>
<dbReference type="Proteomes" id="UP000031523">
    <property type="component" value="Chromosome"/>
</dbReference>
<organism evidence="2 3">
    <name type="scientific">Streptomyces albus (strain ATCC 21838 / DSM 41398 / FERM P-419 / JCM 4703 / NBRC 107858)</name>
    <dbReference type="NCBI Taxonomy" id="1081613"/>
    <lineage>
        <taxon>Bacteria</taxon>
        <taxon>Bacillati</taxon>
        <taxon>Actinomycetota</taxon>
        <taxon>Actinomycetes</taxon>
        <taxon>Kitasatosporales</taxon>
        <taxon>Streptomycetaceae</taxon>
        <taxon>Streptomyces</taxon>
    </lineage>
</organism>
<dbReference type="EMBL" id="CP010519">
    <property type="protein sequence ID" value="AJE87473.1"/>
    <property type="molecule type" value="Genomic_DNA"/>
</dbReference>
<reference evidence="2 3" key="1">
    <citation type="submission" date="2015-01" db="EMBL/GenBank/DDBJ databases">
        <title>Enhanced salinomycin production by adjusting the supply of polyketide extender units in Streptomyce albus DSM 41398.</title>
        <authorList>
            <person name="Lu C."/>
        </authorList>
    </citation>
    <scope>NUCLEOTIDE SEQUENCE [LARGE SCALE GENOMIC DNA]</scope>
    <source>
        <strain evidence="3">ATCC 21838 / DSM 41398 / FERM P-419 / JCM 4703 / NBRC 107858</strain>
    </source>
</reference>
<dbReference type="GO" id="GO:0003677">
    <property type="term" value="F:DNA binding"/>
    <property type="evidence" value="ECO:0007669"/>
    <property type="project" value="UniProtKB-KW"/>
</dbReference>
<dbReference type="KEGG" id="sals:SLNWT_7097"/>
<dbReference type="InterPro" id="IPR001387">
    <property type="entry name" value="Cro/C1-type_HTH"/>
</dbReference>